<comment type="subcellular location">
    <subcellularLocation>
        <location evidence="1">Secreted</location>
    </subcellularLocation>
</comment>
<dbReference type="InterPro" id="IPR038479">
    <property type="entry name" value="Transthyretin-like_sf"/>
</dbReference>
<name>A0A7I4YKM4_HAECO</name>
<dbReference type="OMA" id="AYASTEC"/>
<evidence type="ECO:0000256" key="1">
    <source>
        <dbReference type="ARBA" id="ARBA00004613"/>
    </source>
</evidence>
<protein>
    <submittedName>
        <fullName evidence="7">Transthyretin-like family protein</fullName>
    </submittedName>
</protein>
<dbReference type="Gene3D" id="2.60.40.3330">
    <property type="match status" value="1"/>
</dbReference>
<evidence type="ECO:0000256" key="2">
    <source>
        <dbReference type="ARBA" id="ARBA00010112"/>
    </source>
</evidence>
<evidence type="ECO:0000256" key="3">
    <source>
        <dbReference type="ARBA" id="ARBA00022525"/>
    </source>
</evidence>
<keyword evidence="3" id="KW-0964">Secreted</keyword>
<dbReference type="PANTHER" id="PTHR21700:SF25">
    <property type="entry name" value="TRANSTHYRETIN-LIKE FAMILY PROTEIN"/>
    <property type="match status" value="1"/>
</dbReference>
<dbReference type="AlphaFoldDB" id="A0A7I4YKM4"/>
<accession>A0A7I4YKM4</accession>
<feature type="signal peptide" evidence="5">
    <location>
        <begin position="1"/>
        <end position="15"/>
    </location>
</feature>
<dbReference type="PANTHER" id="PTHR21700">
    <property type="entry name" value="TRANSTHYRETIN-LIKE FAMILY PROTEIN-RELATED"/>
    <property type="match status" value="1"/>
</dbReference>
<dbReference type="InterPro" id="IPR001534">
    <property type="entry name" value="Transthyretin-like"/>
</dbReference>
<keyword evidence="6" id="KW-1185">Reference proteome</keyword>
<evidence type="ECO:0000313" key="6">
    <source>
        <dbReference type="Proteomes" id="UP000025227"/>
    </source>
</evidence>
<organism evidence="6 7">
    <name type="scientific">Haemonchus contortus</name>
    <name type="common">Barber pole worm</name>
    <dbReference type="NCBI Taxonomy" id="6289"/>
    <lineage>
        <taxon>Eukaryota</taxon>
        <taxon>Metazoa</taxon>
        <taxon>Ecdysozoa</taxon>
        <taxon>Nematoda</taxon>
        <taxon>Chromadorea</taxon>
        <taxon>Rhabditida</taxon>
        <taxon>Rhabditina</taxon>
        <taxon>Rhabditomorpha</taxon>
        <taxon>Strongyloidea</taxon>
        <taxon>Trichostrongylidae</taxon>
        <taxon>Haemonchus</taxon>
    </lineage>
</organism>
<evidence type="ECO:0000313" key="7">
    <source>
        <dbReference type="WBParaSite" id="HCON_00105420-00001"/>
    </source>
</evidence>
<proteinExistence type="inferred from homology"/>
<evidence type="ECO:0000256" key="5">
    <source>
        <dbReference type="SAM" id="SignalP"/>
    </source>
</evidence>
<dbReference type="WBParaSite" id="HCON_00105420-00001">
    <property type="protein sequence ID" value="HCON_00105420-00001"/>
    <property type="gene ID" value="HCON_00105420"/>
</dbReference>
<dbReference type="OrthoDB" id="5781683at2759"/>
<dbReference type="GO" id="GO:0005576">
    <property type="term" value="C:extracellular region"/>
    <property type="evidence" value="ECO:0007669"/>
    <property type="project" value="UniProtKB-SubCell"/>
</dbReference>
<comment type="similarity">
    <text evidence="2">Belongs to the nematode transthyretin-like family.</text>
</comment>
<sequence>MLIISLLCIIGVVSANTECIWAIGRLLCKRDQLRVMDAVVEVWDQDAAFIPTLNFLNPDDKAGFTIVDNVNGEFKIEGCAADYDPLGPLLPPNRPDFYFYIRHKCNSDKMEELYVFPSKSVFAPRTMDFFYKQPIILDRK</sequence>
<evidence type="ECO:0000256" key="4">
    <source>
        <dbReference type="ARBA" id="ARBA00022729"/>
    </source>
</evidence>
<feature type="chain" id="PRO_5029576795" evidence="5">
    <location>
        <begin position="16"/>
        <end position="140"/>
    </location>
</feature>
<reference evidence="7" key="1">
    <citation type="submission" date="2020-12" db="UniProtKB">
        <authorList>
            <consortium name="WormBaseParasite"/>
        </authorList>
    </citation>
    <scope>IDENTIFICATION</scope>
    <source>
        <strain evidence="7">MHco3</strain>
    </source>
</reference>
<dbReference type="GO" id="GO:0009986">
    <property type="term" value="C:cell surface"/>
    <property type="evidence" value="ECO:0007669"/>
    <property type="project" value="InterPro"/>
</dbReference>
<dbReference type="Proteomes" id="UP000025227">
    <property type="component" value="Unplaced"/>
</dbReference>
<keyword evidence="4 5" id="KW-0732">Signal</keyword>